<keyword evidence="1" id="KW-0597">Phosphoprotein</keyword>
<feature type="domain" description="Response regulatory" evidence="2">
    <location>
        <begin position="9"/>
        <end position="118"/>
    </location>
</feature>
<dbReference type="EMBL" id="JACHOU010000018">
    <property type="protein sequence ID" value="MBB6357002.1"/>
    <property type="molecule type" value="Genomic_DNA"/>
</dbReference>
<evidence type="ECO:0000313" key="4">
    <source>
        <dbReference type="Proteomes" id="UP000536262"/>
    </source>
</evidence>
<evidence type="ECO:0000259" key="2">
    <source>
        <dbReference type="PROSITE" id="PS50110"/>
    </source>
</evidence>
<dbReference type="InterPro" id="IPR011006">
    <property type="entry name" value="CheY-like_superfamily"/>
</dbReference>
<organism evidence="3 4">
    <name type="scientific">Aminobacter aganoensis</name>
    <dbReference type="NCBI Taxonomy" id="83264"/>
    <lineage>
        <taxon>Bacteria</taxon>
        <taxon>Pseudomonadati</taxon>
        <taxon>Pseudomonadota</taxon>
        <taxon>Alphaproteobacteria</taxon>
        <taxon>Hyphomicrobiales</taxon>
        <taxon>Phyllobacteriaceae</taxon>
        <taxon>Aminobacter</taxon>
    </lineage>
</organism>
<dbReference type="AlphaFoldDB" id="A0A7X0FC43"/>
<sequence>MPAPLSGLRILVLEDEALIALDVDQLCRDHGAEDVILAANLREAQLAAMPYDVAIIDVMLDGEPTLDFARSIQAAGVPFVFASGYDQLDELFAGFPDVRLVSKPYSGEDLVEAVTASIRKLSASADG</sequence>
<dbReference type="RefSeq" id="WP_055974163.1">
    <property type="nucleotide sequence ID" value="NZ_BAABEG010000001.1"/>
</dbReference>
<dbReference type="GO" id="GO:0003677">
    <property type="term" value="F:DNA binding"/>
    <property type="evidence" value="ECO:0007669"/>
    <property type="project" value="UniProtKB-KW"/>
</dbReference>
<name>A0A7X0FC43_9HYPH</name>
<dbReference type="InterPro" id="IPR001789">
    <property type="entry name" value="Sig_transdc_resp-reg_receiver"/>
</dbReference>
<dbReference type="PROSITE" id="PS50110">
    <property type="entry name" value="RESPONSE_REGULATORY"/>
    <property type="match status" value="1"/>
</dbReference>
<dbReference type="SUPFAM" id="SSF52172">
    <property type="entry name" value="CheY-like"/>
    <property type="match status" value="1"/>
</dbReference>
<evidence type="ECO:0000313" key="3">
    <source>
        <dbReference type="EMBL" id="MBB6357002.1"/>
    </source>
</evidence>
<dbReference type="Gene3D" id="3.40.50.2300">
    <property type="match status" value="1"/>
</dbReference>
<dbReference type="GO" id="GO:0000160">
    <property type="term" value="P:phosphorelay signal transduction system"/>
    <property type="evidence" value="ECO:0007669"/>
    <property type="project" value="InterPro"/>
</dbReference>
<feature type="modified residue" description="4-aspartylphosphate" evidence="1">
    <location>
        <position position="57"/>
    </location>
</feature>
<proteinExistence type="predicted"/>
<comment type="caution">
    <text evidence="3">The sequence shown here is derived from an EMBL/GenBank/DDBJ whole genome shotgun (WGS) entry which is preliminary data.</text>
</comment>
<evidence type="ECO:0000256" key="1">
    <source>
        <dbReference type="PROSITE-ProRule" id="PRU00169"/>
    </source>
</evidence>
<keyword evidence="3" id="KW-0238">DNA-binding</keyword>
<dbReference type="SMART" id="SM00448">
    <property type="entry name" value="REC"/>
    <property type="match status" value="1"/>
</dbReference>
<reference evidence="3 4" key="1">
    <citation type="submission" date="2020-08" db="EMBL/GenBank/DDBJ databases">
        <title>Genomic Encyclopedia of Type Strains, Phase IV (KMG-IV): sequencing the most valuable type-strain genomes for metagenomic binning, comparative biology and taxonomic classification.</title>
        <authorList>
            <person name="Goeker M."/>
        </authorList>
    </citation>
    <scope>NUCLEOTIDE SEQUENCE [LARGE SCALE GENOMIC DNA]</scope>
    <source>
        <strain evidence="3 4">DSM 7051</strain>
    </source>
</reference>
<gene>
    <name evidence="3" type="ORF">GGR00_004820</name>
</gene>
<dbReference type="Proteomes" id="UP000536262">
    <property type="component" value="Unassembled WGS sequence"/>
</dbReference>
<keyword evidence="4" id="KW-1185">Reference proteome</keyword>
<accession>A0A7X0FC43</accession>
<protein>
    <submittedName>
        <fullName evidence="3">DNA-binding response OmpR family regulator</fullName>
    </submittedName>
</protein>